<keyword evidence="2" id="KW-1185">Reference proteome</keyword>
<organism evidence="1 2">
    <name type="scientific">Lepeophtheirus salmonis</name>
    <name type="common">Salmon louse</name>
    <name type="synonym">Caligus salmonis</name>
    <dbReference type="NCBI Taxonomy" id="72036"/>
    <lineage>
        <taxon>Eukaryota</taxon>
        <taxon>Metazoa</taxon>
        <taxon>Ecdysozoa</taxon>
        <taxon>Arthropoda</taxon>
        <taxon>Crustacea</taxon>
        <taxon>Multicrustacea</taxon>
        <taxon>Hexanauplia</taxon>
        <taxon>Copepoda</taxon>
        <taxon>Siphonostomatoida</taxon>
        <taxon>Caligidae</taxon>
        <taxon>Lepeophtheirus</taxon>
    </lineage>
</organism>
<dbReference type="Pfam" id="PF13344">
    <property type="entry name" value="Hydrolase_6"/>
    <property type="match status" value="1"/>
</dbReference>
<dbReference type="AlphaFoldDB" id="A0A7R8CCG7"/>
<gene>
    <name evidence="1" type="ORF">LSAA_1794</name>
</gene>
<dbReference type="PANTHER" id="PTHR14269">
    <property type="entry name" value="CDP-DIACYLGLYCEROL--GLYCEROL-3-PHOSPHATE 3-PHOSPHATIDYLTRANSFERASE-RELATED"/>
    <property type="match status" value="1"/>
</dbReference>
<dbReference type="SUPFAM" id="SSF56784">
    <property type="entry name" value="HAD-like"/>
    <property type="match status" value="1"/>
</dbReference>
<dbReference type="OrthoDB" id="10251048at2759"/>
<dbReference type="InterPro" id="IPR023214">
    <property type="entry name" value="HAD_sf"/>
</dbReference>
<accession>A0A7R8CCG7</accession>
<proteinExistence type="predicted"/>
<dbReference type="InterPro" id="IPR006357">
    <property type="entry name" value="HAD-SF_hydro_IIA"/>
</dbReference>
<evidence type="ECO:0000313" key="2">
    <source>
        <dbReference type="Proteomes" id="UP000675881"/>
    </source>
</evidence>
<dbReference type="Gene3D" id="3.40.50.1000">
    <property type="entry name" value="HAD superfamily/HAD-like"/>
    <property type="match status" value="2"/>
</dbReference>
<name>A0A7R8CCG7_LEPSM</name>
<dbReference type="Proteomes" id="UP000675881">
    <property type="component" value="Chromosome 1"/>
</dbReference>
<sequence length="289" mass="33035">MSSSRNEVIVKTLLMWFTQRWSSSFRGSSSANFGLMFDIDGVLYKILIVPTVFVTNAGNSLRQTKARQLSDWLGVNVSEDQVIMSHSPLKMFNKYHDKHVLNAFPLLGLCGLQTTSYLAPWRAHTMGNISSAYFRYLKYTALVGKPSEITYRHGESVLQEEAHKCGRLQPIEHIYFIGDNICTDIYGANLYNHHLLKRRKCQKRVSIVENNLRTRSMDLLLGDEDLGATNCFSVLVETGVYSSDRDNIVTLQHSPRDFLPVEDSYRLPTLVAKNVLEAIELIFEREEFE</sequence>
<protein>
    <submittedName>
        <fullName evidence="1">(salmon louse) hypothetical protein</fullName>
    </submittedName>
</protein>
<dbReference type="GO" id="GO:0046474">
    <property type="term" value="P:glycerophospholipid biosynthetic process"/>
    <property type="evidence" value="ECO:0007669"/>
    <property type="project" value="TreeGrafter"/>
</dbReference>
<dbReference type="GO" id="GO:0005739">
    <property type="term" value="C:mitochondrion"/>
    <property type="evidence" value="ECO:0007669"/>
    <property type="project" value="TreeGrafter"/>
</dbReference>
<reference evidence="1" key="1">
    <citation type="submission" date="2021-02" db="EMBL/GenBank/DDBJ databases">
        <authorList>
            <person name="Bekaert M."/>
        </authorList>
    </citation>
    <scope>NUCLEOTIDE SEQUENCE</scope>
    <source>
        <strain evidence="1">IoA-00</strain>
    </source>
</reference>
<dbReference type="PANTHER" id="PTHR14269:SF4">
    <property type="entry name" value="CAT EYE SYNDROME CRITICAL REGION PROTEIN 5"/>
    <property type="match status" value="1"/>
</dbReference>
<evidence type="ECO:0000313" key="1">
    <source>
        <dbReference type="EMBL" id="CAF2765694.1"/>
    </source>
</evidence>
<dbReference type="EMBL" id="HG994580">
    <property type="protein sequence ID" value="CAF2765694.1"/>
    <property type="molecule type" value="Genomic_DNA"/>
</dbReference>
<dbReference type="InterPro" id="IPR050324">
    <property type="entry name" value="CDP-alcohol_PTase-I"/>
</dbReference>
<dbReference type="InterPro" id="IPR036412">
    <property type="entry name" value="HAD-like_sf"/>
</dbReference>